<organism evidence="1 2">
    <name type="scientific">Flavobacterium crocinum</name>
    <dbReference type="NCBI Taxonomy" id="2183896"/>
    <lineage>
        <taxon>Bacteria</taxon>
        <taxon>Pseudomonadati</taxon>
        <taxon>Bacteroidota</taxon>
        <taxon>Flavobacteriia</taxon>
        <taxon>Flavobacteriales</taxon>
        <taxon>Flavobacteriaceae</taxon>
        <taxon>Flavobacterium</taxon>
    </lineage>
</organism>
<dbReference type="AlphaFoldDB" id="A0A2S1YNG2"/>
<dbReference type="KEGG" id="fcr:HYN56_16000"/>
<accession>A0A2S1YNG2</accession>
<dbReference type="EMBL" id="CP029255">
    <property type="protein sequence ID" value="AWK05660.1"/>
    <property type="molecule type" value="Genomic_DNA"/>
</dbReference>
<sequence length="159" mass="18748">MKIYTIGVYNSTEDIFFKKLIENKIDTFIDVRQRRGVRGSKYSFVNSNKLQEKLSLLKIKYIHQLDLAPTNEIRNLQKKADLKKNELKQSREELDSSFKNAYKSTVLNKFDFQHFINNLQEQNSSKIVLFCVEENSSACHRSLITEKIKNEFNLIINHL</sequence>
<dbReference type="OrthoDB" id="9789109at2"/>
<dbReference type="RefSeq" id="WP_109193097.1">
    <property type="nucleotide sequence ID" value="NZ_CP029255.1"/>
</dbReference>
<reference evidence="1 2" key="1">
    <citation type="submission" date="2018-05" db="EMBL/GenBank/DDBJ databases">
        <title>Genome sequencing of Flavobacterium sp. HYN0056.</title>
        <authorList>
            <person name="Yi H."/>
            <person name="Baek C."/>
        </authorList>
    </citation>
    <scope>NUCLEOTIDE SEQUENCE [LARGE SCALE GENOMIC DNA]</scope>
    <source>
        <strain evidence="1 2">HYN0056</strain>
    </source>
</reference>
<evidence type="ECO:0000313" key="1">
    <source>
        <dbReference type="EMBL" id="AWK05660.1"/>
    </source>
</evidence>
<evidence type="ECO:0000313" key="2">
    <source>
        <dbReference type="Proteomes" id="UP000245250"/>
    </source>
</evidence>
<gene>
    <name evidence="1" type="ORF">HYN56_16000</name>
</gene>
<keyword evidence="2" id="KW-1185">Reference proteome</keyword>
<dbReference type="InterPro" id="IPR007438">
    <property type="entry name" value="DUF488"/>
</dbReference>
<dbReference type="Proteomes" id="UP000245250">
    <property type="component" value="Chromosome"/>
</dbReference>
<dbReference type="PANTHER" id="PTHR39337">
    <property type="entry name" value="BLR5642 PROTEIN"/>
    <property type="match status" value="1"/>
</dbReference>
<name>A0A2S1YNG2_9FLAO</name>
<evidence type="ECO:0008006" key="3">
    <source>
        <dbReference type="Google" id="ProtNLM"/>
    </source>
</evidence>
<proteinExistence type="predicted"/>
<dbReference type="Pfam" id="PF04343">
    <property type="entry name" value="DUF488"/>
    <property type="match status" value="1"/>
</dbReference>
<protein>
    <recommendedName>
        <fullName evidence="3">DUF488 domain-containing protein</fullName>
    </recommendedName>
</protein>
<dbReference type="PANTHER" id="PTHR39337:SF1">
    <property type="entry name" value="BLR5642 PROTEIN"/>
    <property type="match status" value="1"/>
</dbReference>